<proteinExistence type="predicted"/>
<dbReference type="PANTHER" id="PTHR21485">
    <property type="entry name" value="HAD SUPERFAMILY MEMBERS CMAS AND KDSC"/>
    <property type="match status" value="1"/>
</dbReference>
<dbReference type="GO" id="GO:0008781">
    <property type="term" value="F:N-acylneuraminate cytidylyltransferase activity"/>
    <property type="evidence" value="ECO:0007669"/>
    <property type="project" value="TreeGrafter"/>
</dbReference>
<dbReference type="Pfam" id="PF02348">
    <property type="entry name" value="CTP_transf_3"/>
    <property type="match status" value="1"/>
</dbReference>
<dbReference type="AlphaFoldDB" id="A0A0M4PMH2"/>
<dbReference type="RefSeq" id="WP_053951114.1">
    <property type="nucleotide sequence ID" value="NZ_CP010552.1"/>
</dbReference>
<evidence type="ECO:0000313" key="1">
    <source>
        <dbReference type="EMBL" id="ALE52179.1"/>
    </source>
</evidence>
<dbReference type="EMBL" id="CP010552">
    <property type="protein sequence ID" value="ALE52179.1"/>
    <property type="molecule type" value="Genomic_DNA"/>
</dbReference>
<accession>A0A0M4PMH2</accession>
<dbReference type="STRING" id="1705394.SP60_02365"/>
<dbReference type="InterPro" id="IPR050793">
    <property type="entry name" value="CMP-NeuNAc_synthase"/>
</dbReference>
<gene>
    <name evidence="1" type="ORF">SP60_02365</name>
</gene>
<reference evidence="1 2" key="1">
    <citation type="journal article" date="2015" name="Genome Announc.">
        <title>Genome Sequence of 'Candidatus Thioglobus autotrophica' Strain EF1, a Chemoautotroph from the SUP05 Clade of Marine Gammaproteobacteria.</title>
        <authorList>
            <person name="Shah V."/>
            <person name="Morris R.M."/>
        </authorList>
    </citation>
    <scope>NUCLEOTIDE SEQUENCE [LARGE SCALE GENOMIC DNA]</scope>
    <source>
        <strain evidence="1 2">EF1</strain>
    </source>
</reference>
<dbReference type="CDD" id="cd02513">
    <property type="entry name" value="CMP-NeuAc_Synthase"/>
    <property type="match status" value="1"/>
</dbReference>
<dbReference type="PANTHER" id="PTHR21485:SF6">
    <property type="entry name" value="N-ACYLNEURAMINATE CYTIDYLYLTRANSFERASE-RELATED"/>
    <property type="match status" value="1"/>
</dbReference>
<name>A0A0M4PMH2_9GAMM</name>
<evidence type="ECO:0000313" key="2">
    <source>
        <dbReference type="Proteomes" id="UP000058020"/>
    </source>
</evidence>
<dbReference type="KEGG" id="tho:SP60_02365"/>
<dbReference type="Gene3D" id="3.90.550.10">
    <property type="entry name" value="Spore Coat Polysaccharide Biosynthesis Protein SpsA, Chain A"/>
    <property type="match status" value="1"/>
</dbReference>
<organism evidence="1 2">
    <name type="scientific">Candidatus Thioglobus autotrophicus</name>
    <dbReference type="NCBI Taxonomy" id="1705394"/>
    <lineage>
        <taxon>Bacteria</taxon>
        <taxon>Pseudomonadati</taxon>
        <taxon>Pseudomonadota</taxon>
        <taxon>Gammaproteobacteria</taxon>
        <taxon>Candidatus Pseudothioglobaceae</taxon>
        <taxon>Candidatus Thioglobus</taxon>
    </lineage>
</organism>
<sequence length="235" mass="26335">MINNLNILTVIPARGGSKGIPLKNLKKLGDVPIVEIASRVALSVDFLDRVVVSTDNEEIAKAAIKGGADAPFRRPEVLSGDRVSDLQVLTHALKEMERQDKKKYDVVVMLQPTSPFRTKKHIVDSIEMLVNENYDSVWTVSEADSKCHPLKQLTVTGKKLDYYDVNGKEIIARQQLEPVYSRNGFVYVIKRETLLTDKLTMGNNSGALICVGDFVNIDTEFDLDFADYILKRSHQ</sequence>
<dbReference type="InterPro" id="IPR003329">
    <property type="entry name" value="Cytidylyl_trans"/>
</dbReference>
<dbReference type="OrthoDB" id="9805604at2"/>
<dbReference type="SUPFAM" id="SSF53448">
    <property type="entry name" value="Nucleotide-diphospho-sugar transferases"/>
    <property type="match status" value="1"/>
</dbReference>
<dbReference type="PATRIC" id="fig|1705394.5.peg.478"/>
<evidence type="ECO:0008006" key="3">
    <source>
        <dbReference type="Google" id="ProtNLM"/>
    </source>
</evidence>
<keyword evidence="2" id="KW-1185">Reference proteome</keyword>
<protein>
    <recommendedName>
        <fullName evidence="3">CMP-N-acetylneuraminic acid synthetase</fullName>
    </recommendedName>
</protein>
<dbReference type="Proteomes" id="UP000058020">
    <property type="component" value="Chromosome"/>
</dbReference>
<dbReference type="InterPro" id="IPR029044">
    <property type="entry name" value="Nucleotide-diphossugar_trans"/>
</dbReference>